<dbReference type="HOGENOM" id="CLU_2302371_0_0_6"/>
<evidence type="ECO:0000313" key="3">
    <source>
        <dbReference type="Proteomes" id="UP000001060"/>
    </source>
</evidence>
<accession>D3HSD5</accession>
<dbReference type="EMBL" id="FN650140">
    <property type="protein sequence ID" value="CBJ11823.1"/>
    <property type="molecule type" value="Genomic_DNA"/>
</dbReference>
<name>D3HSD5_LEGLN</name>
<feature type="region of interest" description="Disordered" evidence="1">
    <location>
        <begin position="59"/>
        <end position="84"/>
    </location>
</feature>
<organism evidence="2 3">
    <name type="scientific">Legionella longbeachae serogroup 1 (strain NSW150)</name>
    <dbReference type="NCBI Taxonomy" id="661367"/>
    <lineage>
        <taxon>Bacteria</taxon>
        <taxon>Pseudomonadati</taxon>
        <taxon>Pseudomonadota</taxon>
        <taxon>Gammaproteobacteria</taxon>
        <taxon>Legionellales</taxon>
        <taxon>Legionellaceae</taxon>
        <taxon>Legionella</taxon>
    </lineage>
</organism>
<dbReference type="KEGG" id="llo:LLO_1457"/>
<dbReference type="AlphaFoldDB" id="D3HSD5"/>
<gene>
    <name evidence="2" type="ordered locus">LLO_1457</name>
</gene>
<evidence type="ECO:0000313" key="2">
    <source>
        <dbReference type="EMBL" id="CBJ11823.1"/>
    </source>
</evidence>
<protein>
    <submittedName>
        <fullName evidence="2">Uncharacterized protein</fullName>
    </submittedName>
</protein>
<feature type="compositionally biased region" description="Basic and acidic residues" evidence="1">
    <location>
        <begin position="69"/>
        <end position="81"/>
    </location>
</feature>
<dbReference type="Proteomes" id="UP000001060">
    <property type="component" value="Chromosome"/>
</dbReference>
<evidence type="ECO:0000256" key="1">
    <source>
        <dbReference type="SAM" id="MobiDB-lite"/>
    </source>
</evidence>
<proteinExistence type="predicted"/>
<reference evidence="2 3" key="1">
    <citation type="journal article" date="2010" name="PLoS Genet.">
        <title>Analysis of the Legionella longbeachae genome and transcriptome uncovers unique strategies to cause Legionnaires' disease.</title>
        <authorList>
            <person name="Cazalet C."/>
            <person name="Gomez-Valero L."/>
            <person name="Rusniok C."/>
            <person name="Lomma M."/>
            <person name="Dervins-Ravault D."/>
            <person name="Newton H."/>
            <person name="Sansom F."/>
            <person name="Jarraud S."/>
            <person name="Zidane N."/>
            <person name="Ma L."/>
            <person name="Bouchier C."/>
            <person name="Etienne J."/>
            <person name="Hartland E."/>
            <person name="Buchrieser C."/>
        </authorList>
    </citation>
    <scope>NUCLEOTIDE SEQUENCE [LARGE SCALE GENOMIC DNA]</scope>
    <source>
        <strain evidence="2 3">NSW150</strain>
    </source>
</reference>
<sequence>MSLKNDRKKFIRSLHWCPHQTYLRALIEHKIIVSNLKRLLYGKTTKQQDKFLKVEQNNTAAEELAPSQSHEERLAPKEPKGKFLSADVTPSCFIKPNKGQ</sequence>
<keyword evidence="3" id="KW-1185">Reference proteome</keyword>